<dbReference type="EMBL" id="CAFBQP010000030">
    <property type="protein sequence ID" value="CAB5060335.1"/>
    <property type="molecule type" value="Genomic_DNA"/>
</dbReference>
<evidence type="ECO:0000313" key="5">
    <source>
        <dbReference type="EMBL" id="CAB4862941.1"/>
    </source>
</evidence>
<dbReference type="SUPFAM" id="SSF159245">
    <property type="entry name" value="AttH-like"/>
    <property type="match status" value="1"/>
</dbReference>
<feature type="domain" description="DUF7064" evidence="1">
    <location>
        <begin position="190"/>
        <end position="296"/>
    </location>
</feature>
<dbReference type="EMBL" id="CAEZYY010000008">
    <property type="protein sequence ID" value="CAB4747741.1"/>
    <property type="molecule type" value="Genomic_DNA"/>
</dbReference>
<dbReference type="InterPro" id="IPR055492">
    <property type="entry name" value="DUF7064"/>
</dbReference>
<name>A0A6J6PXR5_9ZZZZ</name>
<evidence type="ECO:0000259" key="2">
    <source>
        <dbReference type="Pfam" id="PF23213"/>
    </source>
</evidence>
<dbReference type="EMBL" id="CAFBLR010000017">
    <property type="protein sequence ID" value="CAB4862941.1"/>
    <property type="molecule type" value="Genomic_DNA"/>
</dbReference>
<feature type="domain" description="DUF7065" evidence="2">
    <location>
        <begin position="30"/>
        <end position="182"/>
    </location>
</feature>
<evidence type="ECO:0000313" key="6">
    <source>
        <dbReference type="EMBL" id="CAB5060335.1"/>
    </source>
</evidence>
<protein>
    <submittedName>
        <fullName evidence="3">Unannotated protein</fullName>
    </submittedName>
</protein>
<dbReference type="Pfam" id="PF23213">
    <property type="entry name" value="DUF7065"/>
    <property type="match status" value="1"/>
</dbReference>
<evidence type="ECO:0000313" key="3">
    <source>
        <dbReference type="EMBL" id="CAB4700614.1"/>
    </source>
</evidence>
<sequence length="319" mass="35966">MTSDAGPPTFGPRDDAFHFAELGDDWWATETSWFSFHDPARRLGGWFYTLARPNVGSVQGGVWVWDDTTVLPWEALYSTNYSTLQIPLDTDLRNATLPTGVGIKVLEPTNKYALTYDDPGRLLVDLVFEGIMPPEPMRSVKSTFGKARHFDQFGRVAGHIVVNGERVAIDCLAARDRTWGRRREDRPHKAAYVTGCASPDEAFLAVTSEHGGREAANYGFLRRNGITVPLVGGERRVERSTEHGWIERIEMDFEDESGRSLTVTGTPVNRIILNRHTFIDVNSLVRWDMGGIEAWGEDQDMWPVHDWADFRRAARGDAR</sequence>
<proteinExistence type="predicted"/>
<gene>
    <name evidence="3" type="ORF">UFOPK2602_00571</name>
    <name evidence="4" type="ORF">UFOPK2806_00816</name>
    <name evidence="5" type="ORF">UFOPK3417_00325</name>
    <name evidence="6" type="ORF">UFOPK4306_00952</name>
</gene>
<evidence type="ECO:0000259" key="1">
    <source>
        <dbReference type="Pfam" id="PF23212"/>
    </source>
</evidence>
<reference evidence="3" key="1">
    <citation type="submission" date="2020-05" db="EMBL/GenBank/DDBJ databases">
        <authorList>
            <person name="Chiriac C."/>
            <person name="Salcher M."/>
            <person name="Ghai R."/>
            <person name="Kavagutti S V."/>
        </authorList>
    </citation>
    <scope>NUCLEOTIDE SEQUENCE</scope>
</reference>
<dbReference type="AlphaFoldDB" id="A0A6J6PXR5"/>
<accession>A0A6J6PXR5</accession>
<dbReference type="EMBL" id="CAEZXX010000027">
    <property type="protein sequence ID" value="CAB4700614.1"/>
    <property type="molecule type" value="Genomic_DNA"/>
</dbReference>
<evidence type="ECO:0000313" key="4">
    <source>
        <dbReference type="EMBL" id="CAB4747741.1"/>
    </source>
</evidence>
<organism evidence="3">
    <name type="scientific">freshwater metagenome</name>
    <dbReference type="NCBI Taxonomy" id="449393"/>
    <lineage>
        <taxon>unclassified sequences</taxon>
        <taxon>metagenomes</taxon>
        <taxon>ecological metagenomes</taxon>
    </lineage>
</organism>
<dbReference type="Pfam" id="PF23212">
    <property type="entry name" value="DUF7064"/>
    <property type="match status" value="1"/>
</dbReference>
<dbReference type="InterPro" id="IPR055493">
    <property type="entry name" value="DUF7065"/>
</dbReference>